<dbReference type="InterPro" id="IPR025398">
    <property type="entry name" value="DUF4371"/>
</dbReference>
<evidence type="ECO:0000259" key="1">
    <source>
        <dbReference type="Pfam" id="PF14291"/>
    </source>
</evidence>
<dbReference type="KEGG" id="nsy:104212901"/>
<reference evidence="3" key="2">
    <citation type="submission" date="2025-08" db="UniProtKB">
        <authorList>
            <consortium name="RefSeq"/>
        </authorList>
    </citation>
    <scope>IDENTIFICATION</scope>
    <source>
        <tissue evidence="3">Leaf</tissue>
    </source>
</reference>
<dbReference type="RefSeq" id="XP_009760569.1">
    <property type="nucleotide sequence ID" value="XM_009762267.1"/>
</dbReference>
<dbReference type="InterPro" id="IPR012337">
    <property type="entry name" value="RNaseH-like_sf"/>
</dbReference>
<organism evidence="2 3">
    <name type="scientific">Nicotiana sylvestris</name>
    <name type="common">Wood tobacco</name>
    <name type="synonym">South American tobacco</name>
    <dbReference type="NCBI Taxonomy" id="4096"/>
    <lineage>
        <taxon>Eukaryota</taxon>
        <taxon>Viridiplantae</taxon>
        <taxon>Streptophyta</taxon>
        <taxon>Embryophyta</taxon>
        <taxon>Tracheophyta</taxon>
        <taxon>Spermatophyta</taxon>
        <taxon>Magnoliopsida</taxon>
        <taxon>eudicotyledons</taxon>
        <taxon>Gunneridae</taxon>
        <taxon>Pentapetalae</taxon>
        <taxon>asterids</taxon>
        <taxon>lamiids</taxon>
        <taxon>Solanales</taxon>
        <taxon>Solanaceae</taxon>
        <taxon>Nicotianoideae</taxon>
        <taxon>Nicotianeae</taxon>
        <taxon>Nicotiana</taxon>
    </lineage>
</organism>
<dbReference type="OrthoDB" id="1300145at2759"/>
<dbReference type="PANTHER" id="PTHR11697:SF230">
    <property type="entry name" value="ZINC FINGER, MYM DOMAIN CONTAINING 1"/>
    <property type="match status" value="1"/>
</dbReference>
<accession>A0A1U7VE31</accession>
<dbReference type="Pfam" id="PF14291">
    <property type="entry name" value="DUF4371"/>
    <property type="match status" value="1"/>
</dbReference>
<reference evidence="2" key="1">
    <citation type="journal article" date="2013" name="Genome Biol.">
        <title>Reference genomes and transcriptomes of Nicotiana sylvestris and Nicotiana tomentosiformis.</title>
        <authorList>
            <person name="Sierro N."/>
            <person name="Battey J.N."/>
            <person name="Ouadi S."/>
            <person name="Bovet L."/>
            <person name="Goepfert S."/>
            <person name="Bakaher N."/>
            <person name="Peitsch M.C."/>
            <person name="Ivanov N.V."/>
        </authorList>
    </citation>
    <scope>NUCLEOTIDE SEQUENCE [LARGE SCALE GENOMIC DNA]</scope>
</reference>
<name>A0A1U7VE31_NICSY</name>
<gene>
    <name evidence="3" type="primary">LOC104212901</name>
</gene>
<dbReference type="STRING" id="4096.A0A1U7VE31"/>
<dbReference type="SUPFAM" id="SSF53098">
    <property type="entry name" value="Ribonuclease H-like"/>
    <property type="match status" value="1"/>
</dbReference>
<dbReference type="AlphaFoldDB" id="A0A1U7VE31"/>
<feature type="domain" description="DUF4371" evidence="1">
    <location>
        <begin position="2"/>
        <end position="175"/>
    </location>
</feature>
<proteinExistence type="predicted"/>
<sequence length="319" mass="36076">MRLNASIDVVRFHLRNGLPFSGHDESEESKYKGIFLELLEFHGDKHLNVGKVILCHAPKNDMMICPTIQKEIVDACAKEVIKAIIKDLDGDYFGILVDELKDISHKEQMALVLRYVNKNGEVIERFLGIVHVKDTYAQSLKDAIYSLLLDNSLSSSKIRGQGYDGASNMQGNINGLKTLILQDAPSAYYIYCFAHQLQLTLVALSKKHSNVNNFFDVVTNLLNTIGASFKRRELLRQHQVDKLEELLKNGEVYTGQGLNQESSLQQSGDTRWGSHFKTLENLMIIFVSIVNVLKDMQQDCLLSLDRFAAKNLLDNIQVF</sequence>
<dbReference type="Proteomes" id="UP000189701">
    <property type="component" value="Unplaced"/>
</dbReference>
<dbReference type="PANTHER" id="PTHR11697">
    <property type="entry name" value="GENERAL TRANSCRIPTION FACTOR 2-RELATED ZINC FINGER PROTEIN"/>
    <property type="match status" value="1"/>
</dbReference>
<dbReference type="GeneID" id="104212901"/>
<keyword evidence="2" id="KW-1185">Reference proteome</keyword>
<dbReference type="InterPro" id="IPR055298">
    <property type="entry name" value="AtLOH3-like"/>
</dbReference>
<evidence type="ECO:0000313" key="2">
    <source>
        <dbReference type="Proteomes" id="UP000189701"/>
    </source>
</evidence>
<evidence type="ECO:0000313" key="3">
    <source>
        <dbReference type="RefSeq" id="XP_009760569.1"/>
    </source>
</evidence>
<protein>
    <submittedName>
        <fullName evidence="3">Zinc finger MYM-type protein 1-like</fullName>
    </submittedName>
</protein>
<dbReference type="eggNOG" id="ENOG502QSU3">
    <property type="taxonomic scope" value="Eukaryota"/>
</dbReference>